<feature type="region of interest" description="Disordered" evidence="1">
    <location>
        <begin position="172"/>
        <end position="292"/>
    </location>
</feature>
<dbReference type="Ensembl" id="ENSSPUT00000016983.1">
    <property type="protein sequence ID" value="ENSSPUP00000015931.1"/>
    <property type="gene ID" value="ENSSPUG00000012309.1"/>
</dbReference>
<dbReference type="AlphaFoldDB" id="A0A8D0H4A2"/>
<dbReference type="Proteomes" id="UP000694392">
    <property type="component" value="Unplaced"/>
</dbReference>
<protein>
    <recommendedName>
        <fullName evidence="4">TICRR protein</fullName>
    </recommendedName>
</protein>
<sequence length="452" mass="49319">MEESRHTSEARVFPAESKATRKALFLKPFRSTALNSLSVTKPAYSLRCTPDRRQREAAARLENPEIMARLSIPKNLRKPDSASPPTYEVELEMQASGLPKLRIKRIGSGSTLELQSQMKTTKFKEEDSHWCIRHPGKLEAACVSPSCFRSPHSTPGKGGGQTYICQSYTPTSSISNTTSPSHADAGVSWTPSPKHKGKTTPDAIKDWPRRKKATGSNPNPGCATSEKNSGYTGSGTTSEEGGTRTSEHGGGSSKALLLGEFELEGVYRLQDQSPPSDTEPRTDESASRSWAFGLRSRKRALEHLSPEEETKWEAKKACTNKEDLDLVSLFPEERSLSKEGVSTVLSSRTAVSSNRTSGQQSSIGEDEVFSFSGSTPPNCPAKSSLSASGLWALTQSPLLYQGHTPSSQRKNAKEEDSDIFHSAADPEVSPFHCAISRRHSIGRTYSRKKLLS</sequence>
<dbReference type="PANTHER" id="PTHR21556:SF2">
    <property type="entry name" value="TRESLIN"/>
    <property type="match status" value="1"/>
</dbReference>
<name>A0A8D0H4A2_SPHPU</name>
<evidence type="ECO:0000313" key="3">
    <source>
        <dbReference type="Proteomes" id="UP000694392"/>
    </source>
</evidence>
<dbReference type="GO" id="GO:0006260">
    <property type="term" value="P:DNA replication"/>
    <property type="evidence" value="ECO:0007669"/>
    <property type="project" value="InterPro"/>
</dbReference>
<feature type="compositionally biased region" description="Polar residues" evidence="1">
    <location>
        <begin position="343"/>
        <end position="363"/>
    </location>
</feature>
<keyword evidence="3" id="KW-1185">Reference proteome</keyword>
<feature type="compositionally biased region" description="Low complexity" evidence="1">
    <location>
        <begin position="229"/>
        <end position="240"/>
    </location>
</feature>
<dbReference type="GeneTree" id="ENSGT00390000005222"/>
<dbReference type="GO" id="GO:0010212">
    <property type="term" value="P:response to ionizing radiation"/>
    <property type="evidence" value="ECO:0007669"/>
    <property type="project" value="InterPro"/>
</dbReference>
<proteinExistence type="predicted"/>
<dbReference type="PANTHER" id="PTHR21556">
    <property type="entry name" value="TRESLIN"/>
    <property type="match status" value="1"/>
</dbReference>
<accession>A0A8D0H4A2</accession>
<dbReference type="GO" id="GO:0030174">
    <property type="term" value="P:regulation of DNA-templated DNA replication initiation"/>
    <property type="evidence" value="ECO:0007669"/>
    <property type="project" value="TreeGrafter"/>
</dbReference>
<evidence type="ECO:0008006" key="4">
    <source>
        <dbReference type="Google" id="ProtNLM"/>
    </source>
</evidence>
<organism evidence="2 3">
    <name type="scientific">Sphenodon punctatus</name>
    <name type="common">Tuatara</name>
    <name type="synonym">Hatteria punctata</name>
    <dbReference type="NCBI Taxonomy" id="8508"/>
    <lineage>
        <taxon>Eukaryota</taxon>
        <taxon>Metazoa</taxon>
        <taxon>Chordata</taxon>
        <taxon>Craniata</taxon>
        <taxon>Vertebrata</taxon>
        <taxon>Euteleostomi</taxon>
        <taxon>Lepidosauria</taxon>
        <taxon>Sphenodontia</taxon>
        <taxon>Sphenodontidae</taxon>
        <taxon>Sphenodon</taxon>
    </lineage>
</organism>
<feature type="region of interest" description="Disordered" evidence="1">
    <location>
        <begin position="338"/>
        <end position="376"/>
    </location>
</feature>
<dbReference type="GO" id="GO:0003682">
    <property type="term" value="F:chromatin binding"/>
    <property type="evidence" value="ECO:0007669"/>
    <property type="project" value="TreeGrafter"/>
</dbReference>
<evidence type="ECO:0000256" key="1">
    <source>
        <dbReference type="SAM" id="MobiDB-lite"/>
    </source>
</evidence>
<dbReference type="GO" id="GO:0033314">
    <property type="term" value="P:mitotic DNA replication checkpoint signaling"/>
    <property type="evidence" value="ECO:0007669"/>
    <property type="project" value="InterPro"/>
</dbReference>
<dbReference type="GO" id="GO:0007095">
    <property type="term" value="P:mitotic G2 DNA damage checkpoint signaling"/>
    <property type="evidence" value="ECO:0007669"/>
    <property type="project" value="TreeGrafter"/>
</dbReference>
<dbReference type="InterPro" id="IPR026153">
    <property type="entry name" value="Treslin"/>
</dbReference>
<dbReference type="GO" id="GO:0005634">
    <property type="term" value="C:nucleus"/>
    <property type="evidence" value="ECO:0007669"/>
    <property type="project" value="InterPro"/>
</dbReference>
<feature type="compositionally biased region" description="Low complexity" evidence="1">
    <location>
        <begin position="172"/>
        <end position="181"/>
    </location>
</feature>
<reference evidence="2" key="2">
    <citation type="submission" date="2025-09" db="UniProtKB">
        <authorList>
            <consortium name="Ensembl"/>
        </authorList>
    </citation>
    <scope>IDENTIFICATION</scope>
</reference>
<evidence type="ECO:0000313" key="2">
    <source>
        <dbReference type="Ensembl" id="ENSSPUP00000015931.1"/>
    </source>
</evidence>
<reference evidence="2" key="1">
    <citation type="submission" date="2025-08" db="UniProtKB">
        <authorList>
            <consortium name="Ensembl"/>
        </authorList>
    </citation>
    <scope>IDENTIFICATION</scope>
</reference>